<dbReference type="GO" id="GO:0016614">
    <property type="term" value="F:oxidoreductase activity, acting on CH-OH group of donors"/>
    <property type="evidence" value="ECO:0007669"/>
    <property type="project" value="UniProtKB-ARBA"/>
</dbReference>
<dbReference type="InterPro" id="IPR002347">
    <property type="entry name" value="SDR_fam"/>
</dbReference>
<dbReference type="AlphaFoldDB" id="A0A662Z510"/>
<keyword evidence="2" id="KW-0560">Oxidoreductase</keyword>
<organism evidence="3 4">
    <name type="scientific">Aliicoccus persicus</name>
    <dbReference type="NCBI Taxonomy" id="930138"/>
    <lineage>
        <taxon>Bacteria</taxon>
        <taxon>Bacillati</taxon>
        <taxon>Bacillota</taxon>
        <taxon>Bacilli</taxon>
        <taxon>Bacillales</taxon>
        <taxon>Staphylococcaceae</taxon>
        <taxon>Aliicoccus</taxon>
    </lineage>
</organism>
<sequence length="293" mass="31533">MANKDPRTKYHQDGFNKQKQAYPGLQGEMDFVPDCGEESYVGSGKLNGLKALISGGDSGIGRATAIAYAREGADVAITYLDDEEQDAQEVKRYIEEAGQKAVLIPGDLRDEQFARDVVGESVEKLGGLDVLVLNAGYQQWQPDLQDYTLEHMTDTFTINVFSQVFMMQEAEKHMKPGGSIILTTSIQAFSPANILMDYAMTKSAQVSLIKSLMTPFIQKGIRINGVAPGPVWTALQISGGQPQEKVANFGESSPLGRAGQPAELAAVYVLLASEEASFITGEVYGVTGGGPIV</sequence>
<dbReference type="Proteomes" id="UP000243605">
    <property type="component" value="Unassembled WGS sequence"/>
</dbReference>
<dbReference type="PANTHER" id="PTHR48107">
    <property type="entry name" value="NADPH-DEPENDENT ALDEHYDE REDUCTASE-LIKE PROTEIN, CHLOROPLASTIC-RELATED"/>
    <property type="match status" value="1"/>
</dbReference>
<dbReference type="RefSeq" id="WP_091476278.1">
    <property type="nucleotide sequence ID" value="NZ_FOIT01000006.1"/>
</dbReference>
<dbReference type="OrthoDB" id="9803333at2"/>
<proteinExistence type="inferred from homology"/>
<evidence type="ECO:0000256" key="1">
    <source>
        <dbReference type="ARBA" id="ARBA00006484"/>
    </source>
</evidence>
<dbReference type="PRINTS" id="PR00081">
    <property type="entry name" value="GDHRDH"/>
</dbReference>
<dbReference type="InterPro" id="IPR036291">
    <property type="entry name" value="NAD(P)-bd_dom_sf"/>
</dbReference>
<dbReference type="PANTHER" id="PTHR48107:SF16">
    <property type="entry name" value="NADPH-DEPENDENT ALDEHYDE REDUCTASE 1, CHLOROPLASTIC"/>
    <property type="match status" value="1"/>
</dbReference>
<comment type="similarity">
    <text evidence="1">Belongs to the short-chain dehydrogenases/reductases (SDR) family.</text>
</comment>
<dbReference type="SUPFAM" id="SSF51735">
    <property type="entry name" value="NAD(P)-binding Rossmann-fold domains"/>
    <property type="match status" value="1"/>
</dbReference>
<evidence type="ECO:0000313" key="4">
    <source>
        <dbReference type="Proteomes" id="UP000243605"/>
    </source>
</evidence>
<dbReference type="FunFam" id="3.40.50.720:FF:000097">
    <property type="entry name" value="SDR family oxidoreductase"/>
    <property type="match status" value="1"/>
</dbReference>
<evidence type="ECO:0000313" key="3">
    <source>
        <dbReference type="EMBL" id="SEW15718.1"/>
    </source>
</evidence>
<dbReference type="Pfam" id="PF13561">
    <property type="entry name" value="adh_short_C2"/>
    <property type="match status" value="1"/>
</dbReference>
<keyword evidence="4" id="KW-1185">Reference proteome</keyword>
<protein>
    <submittedName>
        <fullName evidence="3">NAD(P)-dependent dehydrogenase, short-chain alcohol dehydrogenase family</fullName>
    </submittedName>
</protein>
<dbReference type="Gene3D" id="3.40.50.720">
    <property type="entry name" value="NAD(P)-binding Rossmann-like Domain"/>
    <property type="match status" value="1"/>
</dbReference>
<evidence type="ECO:0000256" key="2">
    <source>
        <dbReference type="ARBA" id="ARBA00023002"/>
    </source>
</evidence>
<gene>
    <name evidence="3" type="ORF">SAMN05192557_1884</name>
</gene>
<name>A0A662Z510_9STAP</name>
<accession>A0A662Z510</accession>
<dbReference type="EMBL" id="FOIT01000006">
    <property type="protein sequence ID" value="SEW15718.1"/>
    <property type="molecule type" value="Genomic_DNA"/>
</dbReference>
<reference evidence="3 4" key="1">
    <citation type="submission" date="2016-10" db="EMBL/GenBank/DDBJ databases">
        <authorList>
            <person name="Varghese N."/>
            <person name="Submissions S."/>
        </authorList>
    </citation>
    <scope>NUCLEOTIDE SEQUENCE [LARGE SCALE GENOMIC DNA]</scope>
    <source>
        <strain evidence="3 4">IBRC-M10081</strain>
    </source>
</reference>